<feature type="repeat" description="ANK" evidence="3">
    <location>
        <begin position="316"/>
        <end position="348"/>
    </location>
</feature>
<evidence type="ECO:0000313" key="4">
    <source>
        <dbReference type="EMBL" id="KFA68023.1"/>
    </source>
</evidence>
<dbReference type="PANTHER" id="PTHR23206">
    <property type="entry name" value="MASK PROTEIN"/>
    <property type="match status" value="1"/>
</dbReference>
<feature type="repeat" description="ANK" evidence="3">
    <location>
        <begin position="354"/>
        <end position="381"/>
    </location>
</feature>
<gene>
    <name evidence="4" type="ORF">S40285_09729</name>
</gene>
<feature type="repeat" description="ANK" evidence="3">
    <location>
        <begin position="283"/>
        <end position="315"/>
    </location>
</feature>
<accession>A0A084QVN8</accession>
<feature type="non-terminal residue" evidence="4">
    <location>
        <position position="471"/>
    </location>
</feature>
<evidence type="ECO:0000256" key="2">
    <source>
        <dbReference type="ARBA" id="ARBA00023043"/>
    </source>
</evidence>
<dbReference type="PROSITE" id="PS50297">
    <property type="entry name" value="ANK_REP_REGION"/>
    <property type="match status" value="4"/>
</dbReference>
<dbReference type="PANTHER" id="PTHR23206:SF7">
    <property type="entry name" value="PROTEIN KINASE DOMAIN-CONTAINING PROTEIN"/>
    <property type="match status" value="1"/>
</dbReference>
<name>A0A084QVN8_STAC4</name>
<evidence type="ECO:0000256" key="1">
    <source>
        <dbReference type="ARBA" id="ARBA00022737"/>
    </source>
</evidence>
<keyword evidence="2 3" id="KW-0040">ANK repeat</keyword>
<keyword evidence="5" id="KW-1185">Reference proteome</keyword>
<evidence type="ECO:0000313" key="5">
    <source>
        <dbReference type="Proteomes" id="UP000028524"/>
    </source>
</evidence>
<dbReference type="STRING" id="1283841.A0A084QVN8"/>
<dbReference type="HOGENOM" id="CLU_000288_34_23_1"/>
<feature type="repeat" description="ANK" evidence="3">
    <location>
        <begin position="250"/>
        <end position="282"/>
    </location>
</feature>
<dbReference type="SMART" id="SM00248">
    <property type="entry name" value="ANK"/>
    <property type="match status" value="7"/>
</dbReference>
<dbReference type="EMBL" id="KL660043">
    <property type="protein sequence ID" value="KFA68023.1"/>
    <property type="molecule type" value="Genomic_DNA"/>
</dbReference>
<proteinExistence type="predicted"/>
<dbReference type="SUPFAM" id="SSF48403">
    <property type="entry name" value="Ankyrin repeat"/>
    <property type="match status" value="1"/>
</dbReference>
<dbReference type="AlphaFoldDB" id="A0A084QVN8"/>
<protein>
    <submittedName>
        <fullName evidence="4">Uncharacterized protein</fullName>
    </submittedName>
</protein>
<dbReference type="Gene3D" id="1.25.40.20">
    <property type="entry name" value="Ankyrin repeat-containing domain"/>
    <property type="match status" value="2"/>
</dbReference>
<feature type="repeat" description="ANK" evidence="3">
    <location>
        <begin position="441"/>
        <end position="471"/>
    </location>
</feature>
<keyword evidence="1" id="KW-0677">Repeat</keyword>
<dbReference type="Proteomes" id="UP000028524">
    <property type="component" value="Unassembled WGS sequence"/>
</dbReference>
<dbReference type="InParanoid" id="A0A084QVN8"/>
<dbReference type="InterPro" id="IPR036770">
    <property type="entry name" value="Ankyrin_rpt-contain_sf"/>
</dbReference>
<dbReference type="InterPro" id="IPR051631">
    <property type="entry name" value="Ankyrin-KH/SAM_domain"/>
</dbReference>
<dbReference type="Pfam" id="PF12796">
    <property type="entry name" value="Ank_2"/>
    <property type="match status" value="3"/>
</dbReference>
<organism evidence="4 5">
    <name type="scientific">Stachybotrys chlorohalonatus (strain IBT 40285)</name>
    <dbReference type="NCBI Taxonomy" id="1283841"/>
    <lineage>
        <taxon>Eukaryota</taxon>
        <taxon>Fungi</taxon>
        <taxon>Dikarya</taxon>
        <taxon>Ascomycota</taxon>
        <taxon>Pezizomycotina</taxon>
        <taxon>Sordariomycetes</taxon>
        <taxon>Hypocreomycetidae</taxon>
        <taxon>Hypocreales</taxon>
        <taxon>Stachybotryaceae</taxon>
        <taxon>Stachybotrys</taxon>
    </lineage>
</organism>
<dbReference type="OMA" id="SYKGHDK"/>
<dbReference type="OrthoDB" id="4772757at2759"/>
<feature type="repeat" description="ANK" evidence="3">
    <location>
        <begin position="408"/>
        <end position="440"/>
    </location>
</feature>
<dbReference type="InterPro" id="IPR002110">
    <property type="entry name" value="Ankyrin_rpt"/>
</dbReference>
<evidence type="ECO:0000256" key="3">
    <source>
        <dbReference type="PROSITE-ProRule" id="PRU00023"/>
    </source>
</evidence>
<sequence length="471" mass="51389">MDSLAACPSPRAIKETLERLPKDLPETYKRMLQSILPDLKAAATRLLQFIVHSQRPLTVPEAVEVIATEIGAGSQHFDIDRRVFDGIEVLRYCPGLISIIKARDHRDVVRTELHLAHFSVKEYLETEANFKQQSTSIVITHTCLTYLTDITDTHQITRDFPMAQFAAEIWTSHGALAESDKDVFRAILIFLQEDNTFQRWGRLHQADQSWNDDPGPPRASRLYYACLGGLARVAEELIIKGADINAQGGRYGNAVHAASYEGHDKIVELLLDNGANINAQGGEYGNALQAASYKGHDKVMELLLDKGENINARGGEYGNALYAALSKGHDRIVELLLDKGANINAQGGFYGNTLYAASYEGHDKIVERLLDKGVNVNAQGGEYGNALQAASYKGHDKIGANVNAQGGRYGNALHAASCNGHDKIMELLLDKGANVNAQGGEYDNAVQAASSEGHDKTVELLLDKGANVNAQ</sequence>
<dbReference type="GO" id="GO:0005737">
    <property type="term" value="C:cytoplasm"/>
    <property type="evidence" value="ECO:0007669"/>
    <property type="project" value="TreeGrafter"/>
</dbReference>
<reference evidence="4 5" key="1">
    <citation type="journal article" date="2014" name="BMC Genomics">
        <title>Comparative genome sequencing reveals chemotype-specific gene clusters in the toxigenic black mold Stachybotrys.</title>
        <authorList>
            <person name="Semeiks J."/>
            <person name="Borek D."/>
            <person name="Otwinowski Z."/>
            <person name="Grishin N.V."/>
        </authorList>
    </citation>
    <scope>NUCLEOTIDE SEQUENCE [LARGE SCALE GENOMIC DNA]</scope>
    <source>
        <strain evidence="4 5">IBT 40285</strain>
    </source>
</reference>
<dbReference type="PROSITE" id="PS50088">
    <property type="entry name" value="ANK_REPEAT"/>
    <property type="match status" value="6"/>
</dbReference>